<dbReference type="Gene3D" id="1.10.150.130">
    <property type="match status" value="1"/>
</dbReference>
<evidence type="ECO:0000313" key="6">
    <source>
        <dbReference type="Proteomes" id="UP000032289"/>
    </source>
</evidence>
<dbReference type="PANTHER" id="PTHR30349:SF64">
    <property type="entry name" value="PROPHAGE INTEGRASE INTD-RELATED"/>
    <property type="match status" value="1"/>
</dbReference>
<dbReference type="PROSITE" id="PS51898">
    <property type="entry name" value="TYR_RECOMBINASE"/>
    <property type="match status" value="1"/>
</dbReference>
<feature type="compositionally biased region" description="Polar residues" evidence="4">
    <location>
        <begin position="1"/>
        <end position="19"/>
    </location>
</feature>
<proteinExistence type="inferred from homology"/>
<dbReference type="InterPro" id="IPR010998">
    <property type="entry name" value="Integrase_recombinase_N"/>
</dbReference>
<dbReference type="InterPro" id="IPR013762">
    <property type="entry name" value="Integrase-like_cat_sf"/>
</dbReference>
<comment type="caution">
    <text evidence="5">The sequence shown here is derived from an EMBL/GenBank/DDBJ whole genome shotgun (WGS) entry which is preliminary data.</text>
</comment>
<name>A0A0D1M7D5_9LACO</name>
<dbReference type="GO" id="GO:0006310">
    <property type="term" value="P:DNA recombination"/>
    <property type="evidence" value="ECO:0007669"/>
    <property type="project" value="UniProtKB-KW"/>
</dbReference>
<dbReference type="AlphaFoldDB" id="A0A0D1M7D5"/>
<dbReference type="GO" id="GO:0015074">
    <property type="term" value="P:DNA integration"/>
    <property type="evidence" value="ECO:0007669"/>
    <property type="project" value="InterPro"/>
</dbReference>
<gene>
    <name evidence="5" type="ORF">ab3b_01316</name>
</gene>
<evidence type="ECO:0000256" key="1">
    <source>
        <dbReference type="ARBA" id="ARBA00008857"/>
    </source>
</evidence>
<dbReference type="CDD" id="cd01189">
    <property type="entry name" value="INT_ICEBs1_C_like"/>
    <property type="match status" value="1"/>
</dbReference>
<dbReference type="RefSeq" id="WP_052498609.1">
    <property type="nucleotide sequence ID" value="NZ_CABJFA010000002.1"/>
</dbReference>
<dbReference type="InterPro" id="IPR002104">
    <property type="entry name" value="Integrase_catalytic"/>
</dbReference>
<organism evidence="5 6">
    <name type="scientific">Weissella cibaria</name>
    <dbReference type="NCBI Taxonomy" id="137591"/>
    <lineage>
        <taxon>Bacteria</taxon>
        <taxon>Bacillati</taxon>
        <taxon>Bacillota</taxon>
        <taxon>Bacilli</taxon>
        <taxon>Lactobacillales</taxon>
        <taxon>Lactobacillaceae</taxon>
        <taxon>Weissella</taxon>
    </lineage>
</organism>
<dbReference type="InterPro" id="IPR011010">
    <property type="entry name" value="DNA_brk_join_enz"/>
</dbReference>
<dbReference type="GO" id="GO:0003677">
    <property type="term" value="F:DNA binding"/>
    <property type="evidence" value="ECO:0007669"/>
    <property type="project" value="UniProtKB-KW"/>
</dbReference>
<dbReference type="InterPro" id="IPR050090">
    <property type="entry name" value="Tyrosine_recombinase_XerCD"/>
</dbReference>
<accession>A0A0D1M7D5</accession>
<dbReference type="OrthoDB" id="9803188at2"/>
<dbReference type="SUPFAM" id="SSF56349">
    <property type="entry name" value="DNA breaking-rejoining enzymes"/>
    <property type="match status" value="1"/>
</dbReference>
<evidence type="ECO:0000313" key="5">
    <source>
        <dbReference type="EMBL" id="KIU23981.1"/>
    </source>
</evidence>
<dbReference type="PANTHER" id="PTHR30349">
    <property type="entry name" value="PHAGE INTEGRASE-RELATED"/>
    <property type="match status" value="1"/>
</dbReference>
<keyword evidence="2" id="KW-0238">DNA-binding</keyword>
<evidence type="ECO:0000256" key="3">
    <source>
        <dbReference type="ARBA" id="ARBA00023172"/>
    </source>
</evidence>
<keyword evidence="3" id="KW-0233">DNA recombination</keyword>
<dbReference type="Gene3D" id="1.10.443.10">
    <property type="entry name" value="Intergrase catalytic core"/>
    <property type="match status" value="1"/>
</dbReference>
<evidence type="ECO:0000256" key="2">
    <source>
        <dbReference type="ARBA" id="ARBA00023125"/>
    </source>
</evidence>
<dbReference type="Pfam" id="PF00589">
    <property type="entry name" value="Phage_integrase"/>
    <property type="match status" value="1"/>
</dbReference>
<protein>
    <submittedName>
        <fullName evidence="5">Integrase</fullName>
    </submittedName>
</protein>
<evidence type="ECO:0000256" key="4">
    <source>
        <dbReference type="SAM" id="MobiDB-lite"/>
    </source>
</evidence>
<dbReference type="Proteomes" id="UP000032289">
    <property type="component" value="Unassembled WGS sequence"/>
</dbReference>
<feature type="region of interest" description="Disordered" evidence="4">
    <location>
        <begin position="1"/>
        <end position="32"/>
    </location>
</feature>
<sequence length="381" mass="44001">MSITKQKNGTYSVRVSWTDKQGKRREKNKKGLENRTLAKHWERKTLLDAESGKFETVNTYTTTNQLVEMWLKEYARNKRAVTVSKVRRFFDMYVLVPEWFDNVEIGKISRKSVQQWTDWLASIHATYKKQVTYFSKVFDVAVSYELLEVNPFNNIRYPTAISKPDRSYRVELYDRPQLAAFIQALQDKYDNDEQYHKYAYLRLLAFTGMRNGEVRALEWSDIHLEGSDPCIDVNKTMSDVTGKGVVVNAPKTKAGNRTVKLDQITTQVLRRWRVIQGKRLMSRGLPSNVVWTNQRLSGRISSNQPREWLLSAIKGTNIPQTNIHGLRHTYITLAVQAGMDIKTLQAQVGHDDINTTLGVYASVTNEMRSKTADIFTSLINF</sequence>
<comment type="similarity">
    <text evidence="1">Belongs to the 'phage' integrase family.</text>
</comment>
<dbReference type="EMBL" id="JWHT01000030">
    <property type="protein sequence ID" value="KIU23981.1"/>
    <property type="molecule type" value="Genomic_DNA"/>
</dbReference>
<dbReference type="PATRIC" id="fig|137591.24.peg.1287"/>
<reference evidence="5" key="1">
    <citation type="journal article" date="2015" name="Microbiology (Mosc.)">
        <title>Genomics of the Weissella cibaria species with an examination of its metabolic traits.</title>
        <authorList>
            <person name="Lynch K.M."/>
            <person name="Lucid A."/>
            <person name="Arendt E.K."/>
            <person name="Sleator R.D."/>
            <person name="Lucey B."/>
            <person name="Coffey A."/>
        </authorList>
    </citation>
    <scope>NUCLEOTIDE SEQUENCE [LARGE SCALE GENOMIC DNA]</scope>
    <source>
        <strain evidence="5">AB3b</strain>
    </source>
</reference>